<keyword evidence="1" id="KW-0472">Membrane</keyword>
<accession>K8DWB3</accession>
<gene>
    <name evidence="2" type="ORF">BN425_orf_54</name>
</gene>
<name>K8DWB3_9CAUD</name>
<dbReference type="GeneID" id="14217093"/>
<dbReference type="KEGG" id="vg:14217093"/>
<evidence type="ECO:0000313" key="3">
    <source>
        <dbReference type="Proteomes" id="UP000009397"/>
    </source>
</evidence>
<feature type="transmembrane region" description="Helical" evidence="1">
    <location>
        <begin position="29"/>
        <end position="54"/>
    </location>
</feature>
<evidence type="ECO:0000256" key="1">
    <source>
        <dbReference type="SAM" id="Phobius"/>
    </source>
</evidence>
<proteinExistence type="predicted"/>
<reference evidence="3" key="1">
    <citation type="journal article" date="2013" name="PLoS ONE">
        <title>The Susceptibility of Pseudomonas aeruginosa Strains from Cystic Fibrosis Patients to Bacteriophages.</title>
        <authorList>
            <person name="Essoh C."/>
            <person name="Blouin Y."/>
            <person name="Loukou G."/>
            <person name="Cablanmian A."/>
            <person name="Lathro S."/>
            <person name="Kutter E."/>
            <person name="Thien H.V."/>
            <person name="Vergnaud G."/>
            <person name="Pourcel C."/>
        </authorList>
    </citation>
    <scope>NUCLEOTIDE SEQUENCE [LARGE SCALE GENOMIC DNA]</scope>
</reference>
<keyword evidence="1" id="KW-0812">Transmembrane</keyword>
<organism evidence="2 3">
    <name type="scientific">Pseudomonas phage vB_PaeP_p2-10_Or1</name>
    <dbReference type="NCBI Taxonomy" id="1234701"/>
    <lineage>
        <taxon>Viruses</taxon>
        <taxon>Duplodnaviria</taxon>
        <taxon>Heunggongvirae</taxon>
        <taxon>Uroviricota</taxon>
        <taxon>Caudoviricetes</taxon>
        <taxon>Bruynoghevirus</taxon>
        <taxon>Bruynoghevirus PaP3</taxon>
    </lineage>
</organism>
<protein>
    <submittedName>
        <fullName evidence="2">Uncharacterized protein</fullName>
    </submittedName>
</protein>
<sequence>MPPLYASLRSQRGSLLQLREGLVMTIQEILMISATIFFGLAVYGFTSCLIYAVLEECGMRWGSDRDWAVLLSFFWPLSLPGMILYFAYYRPLKEVFISAKRLFSGHYRRF</sequence>
<dbReference type="OrthoDB" id="18807at10239"/>
<dbReference type="RefSeq" id="YP_007183262.1">
    <property type="nucleotide sequence ID" value="NC_019813.1"/>
</dbReference>
<keyword evidence="1" id="KW-1133">Transmembrane helix</keyword>
<feature type="transmembrane region" description="Helical" evidence="1">
    <location>
        <begin position="66"/>
        <end position="88"/>
    </location>
</feature>
<dbReference type="Proteomes" id="UP000009397">
    <property type="component" value="Segment"/>
</dbReference>
<evidence type="ECO:0000313" key="2">
    <source>
        <dbReference type="EMBL" id="CCN27195.1"/>
    </source>
</evidence>
<dbReference type="EMBL" id="HF543949">
    <property type="protein sequence ID" value="CCN27195.1"/>
    <property type="molecule type" value="Genomic_DNA"/>
</dbReference>